<dbReference type="PANTHER" id="PTHR13117:SF5">
    <property type="entry name" value="PROTEIN RFT1 HOMOLOG"/>
    <property type="match status" value="1"/>
</dbReference>
<evidence type="ECO:0000313" key="12">
    <source>
        <dbReference type="EMBL" id="KAG4423055.1"/>
    </source>
</evidence>
<sequence length="548" mass="59092">MSSEPLDPPSKTQEKPESQASTSSAVGAALLIGQQFGSRGLTFIVNQVLLRYLSPELLGVSTQLEVYSITVLFFARESLRVAIQRQPDTADEASDKKDVEKVPKGHVDARTSAGRTQAIVNLSYVSVLLGVVFAFAVGWLYISTLSAGDPVVLQTPYFREALKIYGLAAILELLAEPCYVVVQQKSRFGIRASAELTATVLRCLVTCGSAIWASRAGRDIGVLPFAFGQGMYAVSLSLVYYMNVWGIASQGGFSLLAKRIYSSNATAFILSYLSWPLIKLGGSFFTQSILKHILTQGDTFLIASLASPRTQGIYALANNYGGLIARLILQPIEEISRNTFGKVLSSVDGKPARGRVMEVRKTLLMLLRAYLLFSVCVVAVGPTVAPLLLKIVAGSQWTSSGAGHVLATYCYYIPLLAINGLTEAFVSSVATKSEIHKQTVWMLAFSAGFAGAAFVFLRVLQMGAEGLVWANALNMLFRIVWSTAFIQGYLKRYDTSLELSQLLPKPLTIAAGAGTYAVLAQLDSNYFTGGLTDFTKSGAVAVPFVILL</sequence>
<evidence type="ECO:0000256" key="3">
    <source>
        <dbReference type="ARBA" id="ARBA00010288"/>
    </source>
</evidence>
<feature type="transmembrane region" description="Helical" evidence="10">
    <location>
        <begin position="363"/>
        <end position="389"/>
    </location>
</feature>
<organism evidence="12 13">
    <name type="scientific">Cadophora malorum</name>
    <dbReference type="NCBI Taxonomy" id="108018"/>
    <lineage>
        <taxon>Eukaryota</taxon>
        <taxon>Fungi</taxon>
        <taxon>Dikarya</taxon>
        <taxon>Ascomycota</taxon>
        <taxon>Pezizomycotina</taxon>
        <taxon>Leotiomycetes</taxon>
        <taxon>Helotiales</taxon>
        <taxon>Ploettnerulaceae</taxon>
        <taxon>Cadophora</taxon>
    </lineage>
</organism>
<comment type="subcellular location">
    <subcellularLocation>
        <location evidence="1 10">Endoplasmic reticulum membrane</location>
        <topology evidence="1 10">Multi-pass membrane protein</topology>
    </subcellularLocation>
</comment>
<comment type="similarity">
    <text evidence="3 10">Belongs to the RFT1 family.</text>
</comment>
<dbReference type="EMBL" id="JAFJYH010000040">
    <property type="protein sequence ID" value="KAG4423055.1"/>
    <property type="molecule type" value="Genomic_DNA"/>
</dbReference>
<evidence type="ECO:0000313" key="13">
    <source>
        <dbReference type="Proteomes" id="UP000664132"/>
    </source>
</evidence>
<feature type="transmembrane region" description="Helical" evidence="10">
    <location>
        <begin position="119"/>
        <end position="142"/>
    </location>
</feature>
<feature type="region of interest" description="Disordered" evidence="11">
    <location>
        <begin position="1"/>
        <end position="20"/>
    </location>
</feature>
<name>A0A8H7WDZ9_9HELO</name>
<evidence type="ECO:0000256" key="5">
    <source>
        <dbReference type="ARBA" id="ARBA00022824"/>
    </source>
</evidence>
<dbReference type="GO" id="GO:0005789">
    <property type="term" value="C:endoplasmic reticulum membrane"/>
    <property type="evidence" value="ECO:0007669"/>
    <property type="project" value="UniProtKB-SubCell"/>
</dbReference>
<evidence type="ECO:0000256" key="6">
    <source>
        <dbReference type="ARBA" id="ARBA00022989"/>
    </source>
</evidence>
<dbReference type="InterPro" id="IPR007594">
    <property type="entry name" value="RFT1"/>
</dbReference>
<dbReference type="PANTHER" id="PTHR13117">
    <property type="entry name" value="ENDOPLASMIC RETICULUM MULTISPAN TRANSMEMBRANE PROTEIN-RELATED"/>
    <property type="match status" value="1"/>
</dbReference>
<feature type="compositionally biased region" description="Basic and acidic residues" evidence="11">
    <location>
        <begin position="93"/>
        <end position="105"/>
    </location>
</feature>
<keyword evidence="13" id="KW-1185">Reference proteome</keyword>
<evidence type="ECO:0000256" key="4">
    <source>
        <dbReference type="ARBA" id="ARBA00022692"/>
    </source>
</evidence>
<evidence type="ECO:0000256" key="1">
    <source>
        <dbReference type="ARBA" id="ARBA00004477"/>
    </source>
</evidence>
<dbReference type="GO" id="GO:0034203">
    <property type="term" value="P:glycolipid translocation"/>
    <property type="evidence" value="ECO:0007669"/>
    <property type="project" value="TreeGrafter"/>
</dbReference>
<protein>
    <recommendedName>
        <fullName evidence="8 10">Man(5)GlcNAc(2)-PP-dolichol translocation protein RFT1</fullName>
    </recommendedName>
</protein>
<comment type="pathway">
    <text evidence="2">Protein modification; protein glycosylation.</text>
</comment>
<keyword evidence="4 10" id="KW-0812">Transmembrane</keyword>
<reference evidence="12" key="1">
    <citation type="submission" date="2021-02" db="EMBL/GenBank/DDBJ databases">
        <title>Genome sequence Cadophora malorum strain M34.</title>
        <authorList>
            <person name="Stefanovic E."/>
            <person name="Vu D."/>
            <person name="Scully C."/>
            <person name="Dijksterhuis J."/>
            <person name="Roader J."/>
            <person name="Houbraken J."/>
        </authorList>
    </citation>
    <scope>NUCLEOTIDE SEQUENCE</scope>
    <source>
        <strain evidence="12">M34</strain>
    </source>
</reference>
<dbReference type="GO" id="GO:0006488">
    <property type="term" value="P:dolichol-linked oligosaccharide biosynthetic process"/>
    <property type="evidence" value="ECO:0007669"/>
    <property type="project" value="InterPro"/>
</dbReference>
<comment type="function">
    <text evidence="9 10">Intramembrane glycolipid transporter that operates in the biosynthetic pathway of dolichol-linked oligosaccharides, the glycan precursors employed in protein asparagine (N)-glycosylation. The sequential addition of sugars to dolichol pyrophosphate produces dolichol-linked oligosaccharides containing fourteen sugars, including two GlcNAcs, nine mannoses and three glucoses. Once assembled, the oligosaccharide is transferred from the lipid to nascent proteins by oligosaccharyltransferases. The assembly of dolichol-linked oligosaccharides begins on the cytosolic side of the endoplasmic reticulum membrane and finishes in its lumen. RFT1 could mediate the translocation of the cytosolically oriented intermediate DolPP-GlcNAc2Man5, produced by ALG11, into the ER lumen where dolichol-linked oligosaccharides assembly continues. However, the intramembrane lipid transporter activity could not be confirmed in vitro.</text>
</comment>
<evidence type="ECO:0000256" key="11">
    <source>
        <dbReference type="SAM" id="MobiDB-lite"/>
    </source>
</evidence>
<feature type="transmembrane region" description="Helical" evidence="10">
    <location>
        <begin position="409"/>
        <end position="428"/>
    </location>
</feature>
<comment type="caution">
    <text evidence="10">Lacks conserved residue(s) required for the propagation of feature annotation.</text>
</comment>
<keyword evidence="5 10" id="KW-0256">Endoplasmic reticulum</keyword>
<keyword evidence="7 10" id="KW-0472">Membrane</keyword>
<keyword evidence="6 10" id="KW-1133">Transmembrane helix</keyword>
<dbReference type="AlphaFoldDB" id="A0A8H7WDZ9"/>
<evidence type="ECO:0000256" key="10">
    <source>
        <dbReference type="RuleBase" id="RU365067"/>
    </source>
</evidence>
<dbReference type="OrthoDB" id="9979195at2759"/>
<comment type="caution">
    <text evidence="12">The sequence shown here is derived from an EMBL/GenBank/DDBJ whole genome shotgun (WGS) entry which is preliminary data.</text>
</comment>
<gene>
    <name evidence="12" type="ORF">IFR04_003831</name>
</gene>
<proteinExistence type="inferred from homology"/>
<keyword evidence="10" id="KW-0813">Transport</keyword>
<feature type="transmembrane region" description="Helical" evidence="10">
    <location>
        <begin position="440"/>
        <end position="460"/>
    </location>
</feature>
<feature type="transmembrane region" description="Helical" evidence="10">
    <location>
        <begin position="220"/>
        <end position="241"/>
    </location>
</feature>
<dbReference type="Pfam" id="PF04506">
    <property type="entry name" value="Rft-1"/>
    <property type="match status" value="1"/>
</dbReference>
<dbReference type="Proteomes" id="UP000664132">
    <property type="component" value="Unassembled WGS sequence"/>
</dbReference>
<evidence type="ECO:0000256" key="8">
    <source>
        <dbReference type="ARBA" id="ARBA00044793"/>
    </source>
</evidence>
<evidence type="ECO:0000256" key="9">
    <source>
        <dbReference type="ARBA" id="ARBA00045912"/>
    </source>
</evidence>
<feature type="region of interest" description="Disordered" evidence="11">
    <location>
        <begin position="86"/>
        <end position="105"/>
    </location>
</feature>
<evidence type="ECO:0000256" key="7">
    <source>
        <dbReference type="ARBA" id="ARBA00023136"/>
    </source>
</evidence>
<evidence type="ECO:0000256" key="2">
    <source>
        <dbReference type="ARBA" id="ARBA00004922"/>
    </source>
</evidence>
<feature type="transmembrane region" description="Helical" evidence="10">
    <location>
        <begin position="466"/>
        <end position="490"/>
    </location>
</feature>
<accession>A0A8H7WDZ9</accession>